<keyword evidence="3" id="KW-1185">Reference proteome</keyword>
<accession>A0A6H0KL86</accession>
<organism evidence="2 3">
    <name type="scientific">Bacteroides faecium</name>
    <dbReference type="NCBI Taxonomy" id="2715212"/>
    <lineage>
        <taxon>Bacteria</taxon>
        <taxon>Pseudomonadati</taxon>
        <taxon>Bacteroidota</taxon>
        <taxon>Bacteroidia</taxon>
        <taxon>Bacteroidales</taxon>
        <taxon>Bacteroidaceae</taxon>
        <taxon>Bacteroides</taxon>
    </lineage>
</organism>
<dbReference type="PROSITE" id="PS51257">
    <property type="entry name" value="PROKAR_LIPOPROTEIN"/>
    <property type="match status" value="1"/>
</dbReference>
<feature type="chain" id="PRO_5026292253" description="Pilus formation protein N-terminal domain-containing protein" evidence="1">
    <location>
        <begin position="24"/>
        <end position="493"/>
    </location>
</feature>
<evidence type="ECO:0000313" key="3">
    <source>
        <dbReference type="Proteomes" id="UP000501780"/>
    </source>
</evidence>
<gene>
    <name evidence="2" type="ORF">BacF7301_03875</name>
</gene>
<protein>
    <recommendedName>
        <fullName evidence="4">Pilus formation protein N-terminal domain-containing protein</fullName>
    </recommendedName>
</protein>
<evidence type="ECO:0008006" key="4">
    <source>
        <dbReference type="Google" id="ProtNLM"/>
    </source>
</evidence>
<dbReference type="RefSeq" id="WP_167960387.1">
    <property type="nucleotide sequence ID" value="NZ_CP050831.1"/>
</dbReference>
<dbReference type="KEGG" id="bfc:BacF7301_03875"/>
<evidence type="ECO:0000256" key="1">
    <source>
        <dbReference type="SAM" id="SignalP"/>
    </source>
</evidence>
<name>A0A6H0KL86_9BACE</name>
<dbReference type="AlphaFoldDB" id="A0A6H0KL86"/>
<sequence length="493" mass="54170">MKRNILYLAGALLSSAILMLSCSEDLPTYSELTVNKTDIFIQADGQNPKETVNITSGNGNYKLDIADDNIATATIEGNSVIINGLHNGETTITITDWTKHSAVINVKVKEDFELKTDKEEITLFLNDEKKNTALINITSGNGGYKVESSNEQVATAELNDNNQILITALSSDFCDVILTDADGNKTTIKVGVCENYLVLEETVGKVCVVNQTLSVGIISGNDNYSVVSENPEIATAQIVDEGVEISGISKGEANFTITDRMKQTSTFKVKVSGGFDINVTHIDTVYIIKDYDRIQTIPIIDGSGSYEINAGGSIECTLSEDKSEFILKGIDSKMARNQKITIKDLIFDETREISVDWVDYDFYNDYGIARYYIAGEYVKITDSDFQDDSANGRVRIRVGTGRTFAIGTKGKVKNGYLVGFSNETGYEPGVKDPNNLVLAKITATGADGAVSKITELEIVKRKIEEGRGADDGQYWIKFKEEGRDEWSYIVTWL</sequence>
<reference evidence="2 3" key="1">
    <citation type="submission" date="2020-03" db="EMBL/GenBank/DDBJ databases">
        <title>Genomic analysis of Bacteroides faecium CBA7301.</title>
        <authorList>
            <person name="Kim J."/>
            <person name="Roh S.W."/>
        </authorList>
    </citation>
    <scope>NUCLEOTIDE SEQUENCE [LARGE SCALE GENOMIC DNA]</scope>
    <source>
        <strain evidence="2 3">CBA7301</strain>
    </source>
</reference>
<proteinExistence type="predicted"/>
<dbReference type="Proteomes" id="UP000501780">
    <property type="component" value="Chromosome"/>
</dbReference>
<evidence type="ECO:0000313" key="2">
    <source>
        <dbReference type="EMBL" id="QIU93338.1"/>
    </source>
</evidence>
<keyword evidence="1" id="KW-0732">Signal</keyword>
<dbReference type="EMBL" id="CP050831">
    <property type="protein sequence ID" value="QIU93338.1"/>
    <property type="molecule type" value="Genomic_DNA"/>
</dbReference>
<feature type="signal peptide" evidence="1">
    <location>
        <begin position="1"/>
        <end position="23"/>
    </location>
</feature>